<dbReference type="RefSeq" id="WP_219803166.1">
    <property type="nucleotide sequence ID" value="NZ_CP080096.1"/>
</dbReference>
<evidence type="ECO:0000313" key="4">
    <source>
        <dbReference type="EMBL" id="QYD73414.1"/>
    </source>
</evidence>
<dbReference type="GO" id="GO:0016787">
    <property type="term" value="F:hydrolase activity"/>
    <property type="evidence" value="ECO:0007669"/>
    <property type="project" value="UniProtKB-KW"/>
</dbReference>
<evidence type="ECO:0000259" key="3">
    <source>
        <dbReference type="Pfam" id="PF01156"/>
    </source>
</evidence>
<dbReference type="Gene3D" id="3.90.245.10">
    <property type="entry name" value="Ribonucleoside hydrolase-like"/>
    <property type="match status" value="1"/>
</dbReference>
<dbReference type="PANTHER" id="PTHR12304">
    <property type="entry name" value="INOSINE-URIDINE PREFERRING NUCLEOSIDE HYDROLASE"/>
    <property type="match status" value="1"/>
</dbReference>
<dbReference type="PANTHER" id="PTHR12304:SF4">
    <property type="entry name" value="URIDINE NUCLEOSIDASE"/>
    <property type="match status" value="1"/>
</dbReference>
<evidence type="ECO:0000256" key="1">
    <source>
        <dbReference type="ARBA" id="ARBA00022801"/>
    </source>
</evidence>
<gene>
    <name evidence="4" type="ORF">KZJ38_27695</name>
</gene>
<keyword evidence="2" id="KW-0326">Glycosidase</keyword>
<dbReference type="SUPFAM" id="SSF53590">
    <property type="entry name" value="Nucleoside hydrolase"/>
    <property type="match status" value="1"/>
</dbReference>
<evidence type="ECO:0000256" key="2">
    <source>
        <dbReference type="ARBA" id="ARBA00023295"/>
    </source>
</evidence>
<dbReference type="EMBL" id="CP080096">
    <property type="protein sequence ID" value="QYD73414.1"/>
    <property type="molecule type" value="Genomic_DNA"/>
</dbReference>
<keyword evidence="5" id="KW-1185">Reference proteome</keyword>
<dbReference type="InterPro" id="IPR001910">
    <property type="entry name" value="Inosine/uridine_hydrolase_dom"/>
</dbReference>
<evidence type="ECO:0000313" key="5">
    <source>
        <dbReference type="Proteomes" id="UP000826462"/>
    </source>
</evidence>
<feature type="domain" description="Inosine/uridine-preferring nucleoside hydrolase" evidence="3">
    <location>
        <begin position="9"/>
        <end position="336"/>
    </location>
</feature>
<dbReference type="InterPro" id="IPR036452">
    <property type="entry name" value="Ribo_hydro-like"/>
</dbReference>
<dbReference type="InterPro" id="IPR023186">
    <property type="entry name" value="IUNH"/>
</dbReference>
<name>A0ABX8UWV7_9BURK</name>
<keyword evidence="1 4" id="KW-0378">Hydrolase</keyword>
<proteinExistence type="predicted"/>
<protein>
    <submittedName>
        <fullName evidence="4">Nucleoside hydrolase</fullName>
    </submittedName>
</protein>
<dbReference type="Pfam" id="PF01156">
    <property type="entry name" value="IU_nuc_hydro"/>
    <property type="match status" value="1"/>
</dbReference>
<sequence length="351" mass="38528">MQTDPIPKVIIDSDYTTLGDDGQLGAMACQLEAEGTIDLLGITVVSGNHWLRQGVADALKSVERLGMAARVGVYAGANLPLSRNLATIQKERQHYPGGDGYLGAWASAQPGSDRDLIAPPDGFAVHANVQSRSAVDFIVDSVRQYPGQVTILAVGPLTNLALAARQHPQIASLIRQIIYMGGAIDVPGNTTATAEFNWWFDPQAAQEVLRLPTRHVVIPLDATDTVKMDKRVYDRVAHDPNKQTIVTRLFRQLNGYVSDGNDGFEINPDYTTSIWDTLTLAYLVDPTFATETVQRWIDVDSSFGADDGRSVGYREPRPGLQPATVVKRFDNSRFYDFYVDLLTRPVPVKEA</sequence>
<dbReference type="Proteomes" id="UP000826462">
    <property type="component" value="Chromosome 2"/>
</dbReference>
<reference evidence="4 5" key="1">
    <citation type="submission" date="2021-07" db="EMBL/GenBank/DDBJ databases">
        <title>Paraburkholderia edwinii protects Aspergillus sp. from phenazines by acting as a toxin sponge.</title>
        <authorList>
            <person name="Dahlstrom K.M."/>
            <person name="Newman D.K."/>
        </authorList>
    </citation>
    <scope>NUCLEOTIDE SEQUENCE [LARGE SCALE GENOMIC DNA]</scope>
    <source>
        <strain evidence="4 5">Pe01</strain>
    </source>
</reference>
<accession>A0ABX8UWV7</accession>
<organism evidence="4 5">
    <name type="scientific">Paraburkholderia edwinii</name>
    <dbReference type="NCBI Taxonomy" id="2861782"/>
    <lineage>
        <taxon>Bacteria</taxon>
        <taxon>Pseudomonadati</taxon>
        <taxon>Pseudomonadota</taxon>
        <taxon>Betaproteobacteria</taxon>
        <taxon>Burkholderiales</taxon>
        <taxon>Burkholderiaceae</taxon>
        <taxon>Paraburkholderia</taxon>
    </lineage>
</organism>